<comment type="caution">
    <text evidence="3">The sequence shown here is derived from an EMBL/GenBank/DDBJ whole genome shotgun (WGS) entry which is preliminary data.</text>
</comment>
<name>A0ABQ6K0K6_9MICO</name>
<evidence type="ECO:0000313" key="4">
    <source>
        <dbReference type="Proteomes" id="UP001157069"/>
    </source>
</evidence>
<dbReference type="Gene3D" id="3.50.50.60">
    <property type="entry name" value="FAD/NAD(P)-binding domain"/>
    <property type="match status" value="1"/>
</dbReference>
<reference evidence="4" key="1">
    <citation type="journal article" date="2019" name="Int. J. Syst. Evol. Microbiol.">
        <title>The Global Catalogue of Microorganisms (GCM) 10K type strain sequencing project: providing services to taxonomists for standard genome sequencing and annotation.</title>
        <authorList>
            <consortium name="The Broad Institute Genomics Platform"/>
            <consortium name="The Broad Institute Genome Sequencing Center for Infectious Disease"/>
            <person name="Wu L."/>
            <person name="Ma J."/>
        </authorList>
    </citation>
    <scope>NUCLEOTIDE SEQUENCE [LARGE SCALE GENOMIC DNA]</scope>
    <source>
        <strain evidence="4">NBRC 108755</strain>
    </source>
</reference>
<comment type="pathway">
    <text evidence="2">Carotenoid biosynthesis.</text>
</comment>
<organism evidence="3 4">
    <name type="scientific">Homoserinibacter gongjuensis</name>
    <dbReference type="NCBI Taxonomy" id="1162968"/>
    <lineage>
        <taxon>Bacteria</taxon>
        <taxon>Bacillati</taxon>
        <taxon>Actinomycetota</taxon>
        <taxon>Actinomycetes</taxon>
        <taxon>Micrococcales</taxon>
        <taxon>Microbacteriaceae</taxon>
        <taxon>Homoserinibacter</taxon>
    </lineage>
</organism>
<evidence type="ECO:0000256" key="2">
    <source>
        <dbReference type="RuleBase" id="RU362075"/>
    </source>
</evidence>
<evidence type="ECO:0000313" key="3">
    <source>
        <dbReference type="EMBL" id="GMA93123.1"/>
    </source>
</evidence>
<evidence type="ECO:0008006" key="5">
    <source>
        <dbReference type="Google" id="ProtNLM"/>
    </source>
</evidence>
<dbReference type="PANTHER" id="PTHR43734:SF1">
    <property type="entry name" value="PHYTOENE DESATURASE"/>
    <property type="match status" value="1"/>
</dbReference>
<dbReference type="InterPro" id="IPR036188">
    <property type="entry name" value="FAD/NAD-bd_sf"/>
</dbReference>
<accession>A0ABQ6K0K6</accession>
<protein>
    <recommendedName>
        <fullName evidence="5">Phytoene desaturase</fullName>
    </recommendedName>
</protein>
<proteinExistence type="inferred from homology"/>
<keyword evidence="4" id="KW-1185">Reference proteome</keyword>
<dbReference type="InterPro" id="IPR014105">
    <property type="entry name" value="Carotenoid/retinoid_OxRdtase"/>
</dbReference>
<dbReference type="PANTHER" id="PTHR43734">
    <property type="entry name" value="PHYTOENE DESATURASE"/>
    <property type="match status" value="1"/>
</dbReference>
<comment type="similarity">
    <text evidence="2">Belongs to the carotenoid/retinoid oxidoreductase family.</text>
</comment>
<dbReference type="Proteomes" id="UP001157069">
    <property type="component" value="Unassembled WGS sequence"/>
</dbReference>
<dbReference type="SUPFAM" id="SSF51905">
    <property type="entry name" value="FAD/NAD(P)-binding domain"/>
    <property type="match status" value="1"/>
</dbReference>
<gene>
    <name evidence="3" type="ORF">GCM10025869_36520</name>
</gene>
<keyword evidence="2" id="KW-0125">Carotenoid biosynthesis</keyword>
<evidence type="ECO:0000256" key="1">
    <source>
        <dbReference type="ARBA" id="ARBA00023002"/>
    </source>
</evidence>
<dbReference type="EMBL" id="BSVA01000001">
    <property type="protein sequence ID" value="GMA93123.1"/>
    <property type="molecule type" value="Genomic_DNA"/>
</dbReference>
<sequence>MPARAALMALDPASERDLARYLDSAGATYDLALRRFLYSSFDSMRPFLAREVLGGLPRLARMLLRSLDGEIRAHTRESRLRRLLGYPAVFLGGSPLRVPGMYHLMSHLDVDEGVLYPMGGFAAVVQSFVRLAEAAGAELHTGARVESIMTVDGRARGVRYRDADGALRTQLADLVVTTADLHHVDTQLLDARHRERDERWWARRDPGPGAVLAMLGVRGRLPQLAHHTLLLADDWEGAFVSVASTATGFPTNPSLYIGKPSETDPDVAPPDHENLFVLVPVAADTTTGHGGIDGAGDPRVERFVDGVIAQIASWTGANDLADRIVVRRTVTPADFAGELSSWRGSALGPAHTLRQSAFFRAPNASRRTAGLLHAGGSTIPGIGVPMCLISAELVLKRVRGDRSASPVAEPVGARA</sequence>
<dbReference type="NCBIfam" id="TIGR02734">
    <property type="entry name" value="crtI_fam"/>
    <property type="match status" value="1"/>
</dbReference>
<keyword evidence="1 2" id="KW-0560">Oxidoreductase</keyword>